<protein>
    <submittedName>
        <fullName evidence="7">WD40/YVTN/BNR-like repeat-containing protein</fullName>
    </submittedName>
</protein>
<feature type="chain" id="PRO_5034442018" evidence="4">
    <location>
        <begin position="31"/>
        <end position="393"/>
    </location>
</feature>
<organism evidence="6 7">
    <name type="scientific">Derxia gummosa DSM 723</name>
    <dbReference type="NCBI Taxonomy" id="1121388"/>
    <lineage>
        <taxon>Bacteria</taxon>
        <taxon>Pseudomonadati</taxon>
        <taxon>Pseudomonadota</taxon>
        <taxon>Betaproteobacteria</taxon>
        <taxon>Burkholderiales</taxon>
        <taxon>Alcaligenaceae</taxon>
        <taxon>Derxia</taxon>
    </lineage>
</organism>
<dbReference type="OrthoDB" id="9767885at2"/>
<dbReference type="CDD" id="cd15482">
    <property type="entry name" value="Sialidase_non-viral"/>
    <property type="match status" value="1"/>
</dbReference>
<feature type="region of interest" description="Disordered" evidence="3">
    <location>
        <begin position="369"/>
        <end position="393"/>
    </location>
</feature>
<dbReference type="GO" id="GO:0015979">
    <property type="term" value="P:photosynthesis"/>
    <property type="evidence" value="ECO:0007669"/>
    <property type="project" value="UniProtKB-KW"/>
</dbReference>
<name>A0A8B6XA21_9BURK</name>
<evidence type="ECO:0000256" key="4">
    <source>
        <dbReference type="SAM" id="SignalP"/>
    </source>
</evidence>
<evidence type="ECO:0000313" key="6">
    <source>
        <dbReference type="Proteomes" id="UP000675920"/>
    </source>
</evidence>
<dbReference type="InterPro" id="IPR028203">
    <property type="entry name" value="PSII_CF48-like_dom"/>
</dbReference>
<feature type="domain" description="Photosynthesis system II assembly factor Ycf48/Hcf136-like" evidence="5">
    <location>
        <begin position="166"/>
        <end position="246"/>
    </location>
</feature>
<dbReference type="GO" id="GO:0009523">
    <property type="term" value="C:photosystem II"/>
    <property type="evidence" value="ECO:0007669"/>
    <property type="project" value="UniProtKB-KW"/>
</dbReference>
<keyword evidence="1" id="KW-0602">Photosynthesis</keyword>
<evidence type="ECO:0000313" key="7">
    <source>
        <dbReference type="RefSeq" id="WP_084545012.1"/>
    </source>
</evidence>
<dbReference type="PANTHER" id="PTHR47199">
    <property type="entry name" value="PHOTOSYSTEM II STABILITY/ASSEMBLY FACTOR HCF136, CHLOROPLASTIC"/>
    <property type="match status" value="1"/>
</dbReference>
<feature type="signal peptide" evidence="4">
    <location>
        <begin position="1"/>
        <end position="30"/>
    </location>
</feature>
<sequence>MNRFLPVRPGRAALALSLALAALSGAAVLAASSPSTPATDLLDRPARLSPRAEGAVLIGIARAGSRLVAAGERGTLLLSDDNGAHWRQAPAPVSVALTALAFPTPQAGWAVGHGGVILATADGGEHWTRQLDGRQIGAIEIAAAEASGDARALSDARHLADEGPDKPLLDVAFADAQRGIAVGAFGLALATDDGGRSWHSIRARLPNKLGKHLYDVVFDGDRVLVAGEQGALFRSTDGGAHFEEVKTPYAGSFFGVLPGEGGALLLYGLRGTVLRSTDDGASWTRIDLGQPVTVSAGARLADGSLVLADETGRVLASHDGGASFAPRPVERPFAFTGAVQAGDGSLVLSGVRGLARLAASADGAAPASASVSASGAVPATAASATSPAAKAQP</sequence>
<keyword evidence="6" id="KW-1185">Reference proteome</keyword>
<proteinExistence type="predicted"/>
<evidence type="ECO:0000256" key="1">
    <source>
        <dbReference type="ARBA" id="ARBA00022531"/>
    </source>
</evidence>
<dbReference type="Gene3D" id="2.130.10.10">
    <property type="entry name" value="YVTN repeat-like/Quinoprotein amine dehydrogenase"/>
    <property type="match status" value="2"/>
</dbReference>
<reference evidence="7" key="3">
    <citation type="submission" date="2025-08" db="UniProtKB">
        <authorList>
            <consortium name="RefSeq"/>
        </authorList>
    </citation>
    <scope>IDENTIFICATION</scope>
</reference>
<dbReference type="InterPro" id="IPR015943">
    <property type="entry name" value="WD40/YVTN_repeat-like_dom_sf"/>
</dbReference>
<keyword evidence="4" id="KW-0732">Signal</keyword>
<dbReference type="AlphaFoldDB" id="A0A8B6XA21"/>
<evidence type="ECO:0000256" key="2">
    <source>
        <dbReference type="ARBA" id="ARBA00023276"/>
    </source>
</evidence>
<dbReference type="Pfam" id="PF14870">
    <property type="entry name" value="PSII_BNR"/>
    <property type="match status" value="1"/>
</dbReference>
<dbReference type="PANTHER" id="PTHR47199:SF2">
    <property type="entry name" value="PHOTOSYSTEM II STABILITY_ASSEMBLY FACTOR HCF136, CHLOROPLASTIC"/>
    <property type="match status" value="1"/>
</dbReference>
<reference evidence="7" key="2">
    <citation type="journal article" date="2011" name="J. Biol. Chem.">
        <title>An intermediate membrane subfraction in cyanobacteria is involved in an assembly network for Photosystem II biogenesis.</title>
        <authorList>
            <person name="Rengstl B."/>
            <person name="Oster U."/>
            <person name="Stengel A."/>
            <person name="Nickelsen J."/>
        </authorList>
    </citation>
    <scope>NUCLEOTIDE SEQUENCE</scope>
</reference>
<dbReference type="InterPro" id="IPR036278">
    <property type="entry name" value="Sialidase_sf"/>
</dbReference>
<evidence type="ECO:0000259" key="5">
    <source>
        <dbReference type="Pfam" id="PF14870"/>
    </source>
</evidence>
<dbReference type="SUPFAM" id="SSF50939">
    <property type="entry name" value="Sialidases"/>
    <property type="match status" value="1"/>
</dbReference>
<evidence type="ECO:0000256" key="3">
    <source>
        <dbReference type="SAM" id="MobiDB-lite"/>
    </source>
</evidence>
<reference evidence="7" key="1">
    <citation type="journal article" date="2008" name="J. Biol. Chem.">
        <title>The cyanobacterial homologue of HCF136/YCF48 is a component of an early photosystem II assembly complex and is important for both the efficient assembly and repair of photosystem II in Synechocystis sp. PCC 6803.</title>
        <authorList>
            <person name="Komenda J."/>
            <person name="Nickelsen J."/>
            <person name="Tichy M."/>
            <person name="Prasil O."/>
            <person name="Eichacker L.A."/>
            <person name="Nixon P.J."/>
        </authorList>
    </citation>
    <scope>NUCLEOTIDE SEQUENCE</scope>
</reference>
<dbReference type="RefSeq" id="WP_084545012.1">
    <property type="nucleotide sequence ID" value="NZ_AXWS01000013.1"/>
</dbReference>
<dbReference type="Proteomes" id="UP000675920">
    <property type="component" value="Unplaced"/>
</dbReference>
<keyword evidence="2" id="KW-0604">Photosystem II</keyword>
<accession>A0A8B6XA21</accession>